<evidence type="ECO:0000256" key="5">
    <source>
        <dbReference type="ARBA" id="ARBA00022695"/>
    </source>
</evidence>
<comment type="pathway">
    <text evidence="2 10">Cofactor biosynthesis; NAD(+) biosynthesis; deamido-NAD(+) from nicotinate D-ribonucleotide: step 1/1.</text>
</comment>
<evidence type="ECO:0000313" key="13">
    <source>
        <dbReference type="Proteomes" id="UP001649381"/>
    </source>
</evidence>
<keyword evidence="3 10" id="KW-0662">Pyridine nucleotide biosynthesis</keyword>
<comment type="function">
    <text evidence="1 10">Catalyzes the reversible adenylation of nicotinate mononucleotide (NaMN) to nicotinic acid adenine dinucleotide (NaAD).</text>
</comment>
<dbReference type="SUPFAM" id="SSF52374">
    <property type="entry name" value="Nucleotidylyl transferase"/>
    <property type="match status" value="1"/>
</dbReference>
<dbReference type="GO" id="GO:0004515">
    <property type="term" value="F:nicotinate-nucleotide adenylyltransferase activity"/>
    <property type="evidence" value="ECO:0007669"/>
    <property type="project" value="UniProtKB-EC"/>
</dbReference>
<gene>
    <name evidence="10" type="primary">nadD</name>
    <name evidence="12" type="ORF">L2716_09705</name>
</gene>
<dbReference type="NCBIfam" id="TIGR00482">
    <property type="entry name" value="nicotinate (nicotinamide) nucleotide adenylyltransferase"/>
    <property type="match status" value="1"/>
</dbReference>
<dbReference type="CDD" id="cd02165">
    <property type="entry name" value="NMNAT"/>
    <property type="match status" value="1"/>
</dbReference>
<evidence type="ECO:0000256" key="10">
    <source>
        <dbReference type="HAMAP-Rule" id="MF_00244"/>
    </source>
</evidence>
<dbReference type="Proteomes" id="UP001649381">
    <property type="component" value="Unassembled WGS sequence"/>
</dbReference>
<comment type="caution">
    <text evidence="12">The sequence shown here is derived from an EMBL/GenBank/DDBJ whole genome shotgun (WGS) entry which is preliminary data.</text>
</comment>
<dbReference type="EMBL" id="JAKIJS010000001">
    <property type="protein sequence ID" value="MCF6137997.1"/>
    <property type="molecule type" value="Genomic_DNA"/>
</dbReference>
<keyword evidence="4 10" id="KW-0808">Transferase</keyword>
<dbReference type="NCBIfam" id="NF000840">
    <property type="entry name" value="PRK00071.1-3"/>
    <property type="match status" value="1"/>
</dbReference>
<dbReference type="Pfam" id="PF01467">
    <property type="entry name" value="CTP_transf_like"/>
    <property type="match status" value="1"/>
</dbReference>
<keyword evidence="13" id="KW-1185">Reference proteome</keyword>
<organism evidence="12 13">
    <name type="scientific">Pseudalkalibacillus berkeleyi</name>
    <dbReference type="NCBI Taxonomy" id="1069813"/>
    <lineage>
        <taxon>Bacteria</taxon>
        <taxon>Bacillati</taxon>
        <taxon>Bacillota</taxon>
        <taxon>Bacilli</taxon>
        <taxon>Bacillales</taxon>
        <taxon>Fictibacillaceae</taxon>
        <taxon>Pseudalkalibacillus</taxon>
    </lineage>
</organism>
<feature type="domain" description="Cytidyltransferase-like" evidence="11">
    <location>
        <begin position="8"/>
        <end position="165"/>
    </location>
</feature>
<sequence>MTTRKIGILGGTFDPPHLGHLIIASEAKEQCDLDQVWFMPSATPPHKSRQVSSGKHRVAMVEEMIVDREDFEVSTIEFDRPGPSFTVDTILQLKDEHPNVQFYFIIGGDMVDSLHTWERIETLLNLVTFVGVKRPGYKFQTPFIQQIQSIDTPLIDLSSTMLRERFKSGKNTQYYVTKRVGKYIEVNRLYEDGTSIEDC</sequence>
<evidence type="ECO:0000256" key="7">
    <source>
        <dbReference type="ARBA" id="ARBA00022840"/>
    </source>
</evidence>
<proteinExistence type="inferred from homology"/>
<dbReference type="EC" id="2.7.7.18" evidence="10"/>
<evidence type="ECO:0000313" key="12">
    <source>
        <dbReference type="EMBL" id="MCF6137997.1"/>
    </source>
</evidence>
<evidence type="ECO:0000256" key="1">
    <source>
        <dbReference type="ARBA" id="ARBA00002324"/>
    </source>
</evidence>
<evidence type="ECO:0000256" key="9">
    <source>
        <dbReference type="ARBA" id="ARBA00048721"/>
    </source>
</evidence>
<protein>
    <recommendedName>
        <fullName evidence="10">Probable nicotinate-nucleotide adenylyltransferase</fullName>
        <ecNumber evidence="10">2.7.7.18</ecNumber>
    </recommendedName>
    <alternativeName>
        <fullName evidence="10">Deamido-NAD(+) diphosphorylase</fullName>
    </alternativeName>
    <alternativeName>
        <fullName evidence="10">Deamido-NAD(+) pyrophosphorylase</fullName>
    </alternativeName>
    <alternativeName>
        <fullName evidence="10">Nicotinate mononucleotide adenylyltransferase</fullName>
        <shortName evidence="10">NaMN adenylyltransferase</shortName>
    </alternativeName>
</protein>
<dbReference type="NCBIfam" id="TIGR00125">
    <property type="entry name" value="cyt_tran_rel"/>
    <property type="match status" value="1"/>
</dbReference>
<keyword evidence="6 10" id="KW-0547">Nucleotide-binding</keyword>
<keyword evidence="5 10" id="KW-0548">Nucleotidyltransferase</keyword>
<comment type="catalytic activity">
    <reaction evidence="9 10">
        <text>nicotinate beta-D-ribonucleotide + ATP + H(+) = deamido-NAD(+) + diphosphate</text>
        <dbReference type="Rhea" id="RHEA:22860"/>
        <dbReference type="ChEBI" id="CHEBI:15378"/>
        <dbReference type="ChEBI" id="CHEBI:30616"/>
        <dbReference type="ChEBI" id="CHEBI:33019"/>
        <dbReference type="ChEBI" id="CHEBI:57502"/>
        <dbReference type="ChEBI" id="CHEBI:58437"/>
        <dbReference type="EC" id="2.7.7.18"/>
    </reaction>
</comment>
<accession>A0ABS9GZ06</accession>
<dbReference type="PANTHER" id="PTHR39321">
    <property type="entry name" value="NICOTINATE-NUCLEOTIDE ADENYLYLTRANSFERASE-RELATED"/>
    <property type="match status" value="1"/>
</dbReference>
<dbReference type="InterPro" id="IPR004821">
    <property type="entry name" value="Cyt_trans-like"/>
</dbReference>
<dbReference type="NCBIfam" id="NF000841">
    <property type="entry name" value="PRK00071.1-4"/>
    <property type="match status" value="1"/>
</dbReference>
<evidence type="ECO:0000256" key="6">
    <source>
        <dbReference type="ARBA" id="ARBA00022741"/>
    </source>
</evidence>
<dbReference type="PANTHER" id="PTHR39321:SF3">
    <property type="entry name" value="PHOSPHOPANTETHEINE ADENYLYLTRANSFERASE"/>
    <property type="match status" value="1"/>
</dbReference>
<name>A0ABS9GZ06_9BACL</name>
<evidence type="ECO:0000259" key="11">
    <source>
        <dbReference type="Pfam" id="PF01467"/>
    </source>
</evidence>
<dbReference type="InterPro" id="IPR014729">
    <property type="entry name" value="Rossmann-like_a/b/a_fold"/>
</dbReference>
<reference evidence="12 13" key="1">
    <citation type="submission" date="2022-01" db="EMBL/GenBank/DDBJ databases">
        <title>Alkalihalobacillus sp. EGI L200015, a novel bacterium isolated from a salt lake sediment.</title>
        <authorList>
            <person name="Gao L."/>
            <person name="Fang B.-Z."/>
            <person name="Li W.-J."/>
        </authorList>
    </citation>
    <scope>NUCLEOTIDE SEQUENCE [LARGE SCALE GENOMIC DNA]</scope>
    <source>
        <strain evidence="12 13">KCTC 12718</strain>
    </source>
</reference>
<comment type="similarity">
    <text evidence="10">Belongs to the NadD family.</text>
</comment>
<evidence type="ECO:0000256" key="2">
    <source>
        <dbReference type="ARBA" id="ARBA00005019"/>
    </source>
</evidence>
<dbReference type="InterPro" id="IPR005248">
    <property type="entry name" value="NadD/NMNAT"/>
</dbReference>
<evidence type="ECO:0000256" key="3">
    <source>
        <dbReference type="ARBA" id="ARBA00022642"/>
    </source>
</evidence>
<keyword evidence="8 10" id="KW-0520">NAD</keyword>
<dbReference type="Gene3D" id="3.40.50.620">
    <property type="entry name" value="HUPs"/>
    <property type="match status" value="1"/>
</dbReference>
<evidence type="ECO:0000256" key="8">
    <source>
        <dbReference type="ARBA" id="ARBA00023027"/>
    </source>
</evidence>
<keyword evidence="7 10" id="KW-0067">ATP-binding</keyword>
<dbReference type="RefSeq" id="WP_236334071.1">
    <property type="nucleotide sequence ID" value="NZ_JAKIJS010000001.1"/>
</dbReference>
<dbReference type="HAMAP" id="MF_00244">
    <property type="entry name" value="NaMN_adenylyltr"/>
    <property type="match status" value="1"/>
</dbReference>
<evidence type="ECO:0000256" key="4">
    <source>
        <dbReference type="ARBA" id="ARBA00022679"/>
    </source>
</evidence>